<dbReference type="Pfam" id="PF17857">
    <property type="entry name" value="AAA_lid_1"/>
    <property type="match status" value="1"/>
</dbReference>
<organism evidence="16 17">
    <name type="scientific">Paragonimus skrjabini miyazakii</name>
    <dbReference type="NCBI Taxonomy" id="59628"/>
    <lineage>
        <taxon>Eukaryota</taxon>
        <taxon>Metazoa</taxon>
        <taxon>Spiralia</taxon>
        <taxon>Lophotrochozoa</taxon>
        <taxon>Platyhelminthes</taxon>
        <taxon>Trematoda</taxon>
        <taxon>Digenea</taxon>
        <taxon>Plagiorchiida</taxon>
        <taxon>Troglotremata</taxon>
        <taxon>Troglotrematidae</taxon>
        <taxon>Paragonimus</taxon>
    </lineage>
</organism>
<evidence type="ECO:0000256" key="9">
    <source>
        <dbReference type="ARBA" id="ARBA00023054"/>
    </source>
</evidence>
<feature type="domain" description="AAA+ ATPase" evidence="15">
    <location>
        <begin position="1540"/>
        <end position="1688"/>
    </location>
</feature>
<keyword evidence="6" id="KW-0547">Nucleotide-binding</keyword>
<evidence type="ECO:0000256" key="2">
    <source>
        <dbReference type="ARBA" id="ARBA00008887"/>
    </source>
</evidence>
<dbReference type="InterPro" id="IPR035699">
    <property type="entry name" value="AAA_6"/>
</dbReference>
<keyword evidence="17" id="KW-1185">Reference proteome</keyword>
<dbReference type="GO" id="GO:0005874">
    <property type="term" value="C:microtubule"/>
    <property type="evidence" value="ECO:0007669"/>
    <property type="project" value="UniProtKB-KW"/>
</dbReference>
<dbReference type="FunFam" id="1.20.58.1120:FF:000004">
    <property type="entry name" value="Dynein axonemal heavy chain 5"/>
    <property type="match status" value="1"/>
</dbReference>
<feature type="compositionally biased region" description="Basic and acidic residues" evidence="14">
    <location>
        <begin position="1"/>
        <end position="10"/>
    </location>
</feature>
<dbReference type="FunFam" id="3.40.50.300:FF:000543">
    <property type="entry name" value="Dynein axonemal heavy chain 5"/>
    <property type="match status" value="1"/>
</dbReference>
<dbReference type="Proteomes" id="UP000822476">
    <property type="component" value="Unassembled WGS sequence"/>
</dbReference>
<evidence type="ECO:0000256" key="10">
    <source>
        <dbReference type="ARBA" id="ARBA00023069"/>
    </source>
</evidence>
<dbReference type="InterPro" id="IPR027417">
    <property type="entry name" value="P-loop_NTPase"/>
</dbReference>
<dbReference type="FunFam" id="3.40.50.300:FF:000044">
    <property type="entry name" value="Dynein heavy chain 5, axonemal"/>
    <property type="match status" value="1"/>
</dbReference>
<comment type="caution">
    <text evidence="16">The sequence shown here is derived from an EMBL/GenBank/DDBJ whole genome shotgun (WGS) entry which is preliminary data.</text>
</comment>
<evidence type="ECO:0000256" key="14">
    <source>
        <dbReference type="SAM" id="MobiDB-lite"/>
    </source>
</evidence>
<keyword evidence="11" id="KW-0505">Motor protein</keyword>
<dbReference type="Pfam" id="PF12774">
    <property type="entry name" value="AAA_6"/>
    <property type="match status" value="1"/>
</dbReference>
<dbReference type="InterPro" id="IPR042228">
    <property type="entry name" value="Dynein_linker_3"/>
</dbReference>
<sequence>MNRKLCDPNKRLNNTTSCSTTDTTGAHSSVSTPRDPPVPNQLMDIMDPYQPARQMGQRAYFLKISENKEISKLRAMLTSVFSPTQKDVIEVLQPFERYRYLWANSREVELNEFLQGVPMVMDYELTIRRYEAEIQSVLNEPDLCQCSPLAVYTDKLKTALLVELDEWKLLYGRACNQYHRRLMYDIIDQMEKYEKLLSRPIKDLDDIRIAMKALKNFQDQEVNVDLQLGPIEESYALLSKYQLPVDKCDLDKADMLRYSWEKLCQHARVTQDYLINIQPNYRSELLESVSQLNEDCTAFYEDYSTVGPVSAGISPREASDRLIIFQNRFDYLYRRYVTCTAGEELFGLPVTEYLQLHEIRKELTLLQKLYQLYNSVLNKTAGYYDIPWAEVKIESISAELQELQNRCLKLPKALRGYQAYEDLRQKLADFNELMPLLELMTNPAMRPRHWARLEEVTKHPFQVDSQGFMLRNIMEAPLLKHKEDVEDICISAIKERDIENKLKAIKLDWSAQEFKFVTFKNRGELLLRGDHTTELISLMEDSLMGLSSLLSNRYNGPFRKDIQNMINRISNSNEIIEQWLVLQNLWIYLEAVFVGGDIARQLPREAKRFSSVDKSWQRIMQRAHETTNVINCCMGDDLLGQLLTHCMEQLEMCQKSLTGYLEKKRLLFPRFFFVSDPTLLEILGQASNPQTIQAHLLSVFDNIKTVKFHEKQQDSILTCYSREGEILELERPVKTEGHIEVWLTVLLKEAQHSLHEIIHMAYITIMREEFELLDFLTTYPAQVGILGIQFIWTRDATNALKNARQDRKIMQHTDVSFVRMLTTLIKQTTQNLTPVERTKYETLITVHLHQKDIFTAMVKDRIRSCTDFEWLKQTRFYYFEDSDKCLISITDVNFEYQNEFIGCTERLAITPLTDRCYITLAQALGMCMGGSPAGPAGTGKTETVKDMGRCLGKYVIVSNCSDQMDFRGLGRIFKGLAQSGSWGCFDEFNRIQLPVLSVAAQQIAIVLTCKKERKPQFVFSDGDTVDMNPEFGIFLTMNPGYAGRQELPENLKINFRTVAMMVPDRQIIIRVKLASSGFNDNITLAQKFYTLYKLCEEQLSKQVHYDFGLRNILSVLRTLGAVRRANVNDTEFITVMRVLRDMNLSKLVGADEPLFMSLLDDLFPGLTLDKGGYPQLEEAINQHLRESKLVSHPPWLLKVIQLYETQRVRHGMMVLGPSGTGKTCCIHTLMKAMSQCFEPHREMRMNPKAITVAQMFGKLDVATNDWTDGIFSTLWRRTLKSKKSEHVWLVLDGPVDALWIENLNSVLDDSKLLTLANGDRIPMAPTCKIMFEVDNIDNATPATVSRNGMVYISTTTLDWAPLVQGWLMSRSKAEADQLLRLFTTSFPVVYQYASRHLVFKTKTLEAFVIRQACDILTGIMPEREEKESSTQVVCPYLERLYVFAIMWSIGALLEEDDRAKFEAYIRQHETIRLDLPPIDANTSDSIFDFLVSDNGNWIHWSSRVEQFVYPADGTPEYSSLLVPNVDNVRTEFLIDIIAKQLKSVLLIGEQGTAKTTIINKHLSRYNPEKHEARTLNFSSVTTPSLFQRMIESFLDKRLGNTYGPPAGRLMTVFIDDISMPMVNEWGEQVANEIVRQLLEAGGFYNLQKPGDFTSIVDMQFLAAMVHSGAGRNDIPERLKRQFCIFNCTLPSQNSIDKIFGPIALGHYGRSRGFTEEVTRLVARLVPVTRILWQVTKGKMLPTPSKFHYIFNLRDLSRIWQAMTSTVAEVLNSPNCLLLLWRHECSRVLSDRFTTAADQKWFNTTLERIANDELGELYSASMDKKEPYFINFLRDPPEPTGDEPDDYIIEAPRIYEPVSGGCLYKIKFSTFDR</sequence>
<keyword evidence="10" id="KW-0969">Cilium</keyword>
<comment type="similarity">
    <text evidence="2">Belongs to the dynein heavy chain family.</text>
</comment>
<dbReference type="EMBL" id="JTDE01003340">
    <property type="protein sequence ID" value="KAF7256169.1"/>
    <property type="molecule type" value="Genomic_DNA"/>
</dbReference>
<feature type="domain" description="AAA+ ATPase" evidence="15">
    <location>
        <begin position="1208"/>
        <end position="1337"/>
    </location>
</feature>
<dbReference type="FunFam" id="3.20.180.20:FF:000001">
    <property type="entry name" value="Dynein axonemal heavy chain 5"/>
    <property type="match status" value="1"/>
</dbReference>
<dbReference type="Gene3D" id="1.20.920.30">
    <property type="match status" value="1"/>
</dbReference>
<dbReference type="Pfam" id="PF08393">
    <property type="entry name" value="DHC_N2"/>
    <property type="match status" value="1"/>
</dbReference>
<dbReference type="SMART" id="SM00382">
    <property type="entry name" value="AAA"/>
    <property type="match status" value="3"/>
</dbReference>
<dbReference type="InterPro" id="IPR013602">
    <property type="entry name" value="Dynein_heavy_linker"/>
</dbReference>
<dbReference type="Gene3D" id="3.20.180.20">
    <property type="entry name" value="Dynein heavy chain, N-terminal domain 2"/>
    <property type="match status" value="1"/>
</dbReference>
<dbReference type="PANTHER" id="PTHR46532:SF4">
    <property type="entry name" value="AAA+ ATPASE DOMAIN-CONTAINING PROTEIN"/>
    <property type="match status" value="1"/>
</dbReference>
<reference evidence="16" key="1">
    <citation type="submission" date="2019-07" db="EMBL/GenBank/DDBJ databases">
        <title>Annotation for the trematode Paragonimus miyazaki's.</title>
        <authorList>
            <person name="Choi Y.-J."/>
        </authorList>
    </citation>
    <scope>NUCLEOTIDE SEQUENCE</scope>
    <source>
        <strain evidence="16">Japan</strain>
    </source>
</reference>
<dbReference type="InterPro" id="IPR043157">
    <property type="entry name" value="Dynein_AAA1S"/>
</dbReference>
<evidence type="ECO:0000256" key="1">
    <source>
        <dbReference type="ARBA" id="ARBA00004430"/>
    </source>
</evidence>
<dbReference type="OrthoDB" id="286107at2759"/>
<dbReference type="GO" id="GO:0005524">
    <property type="term" value="F:ATP binding"/>
    <property type="evidence" value="ECO:0007669"/>
    <property type="project" value="UniProtKB-KW"/>
</dbReference>
<dbReference type="InterPro" id="IPR026983">
    <property type="entry name" value="DHC"/>
</dbReference>
<evidence type="ECO:0000313" key="16">
    <source>
        <dbReference type="EMBL" id="KAF7256169.1"/>
    </source>
</evidence>
<dbReference type="InterPro" id="IPR042222">
    <property type="entry name" value="Dynein_2_N"/>
</dbReference>
<proteinExistence type="inferred from homology"/>
<dbReference type="InterPro" id="IPR041589">
    <property type="entry name" value="DNAH3_AAA_lid_1"/>
</dbReference>
<evidence type="ECO:0000313" key="17">
    <source>
        <dbReference type="Proteomes" id="UP000822476"/>
    </source>
</evidence>
<keyword evidence="9" id="KW-0175">Coiled coil</keyword>
<evidence type="ECO:0000256" key="4">
    <source>
        <dbReference type="ARBA" id="ARBA00022701"/>
    </source>
</evidence>
<dbReference type="Pfam" id="PF17852">
    <property type="entry name" value="Dynein_AAA_lid"/>
    <property type="match status" value="1"/>
</dbReference>
<dbReference type="GO" id="GO:0007018">
    <property type="term" value="P:microtubule-based movement"/>
    <property type="evidence" value="ECO:0007669"/>
    <property type="project" value="InterPro"/>
</dbReference>
<dbReference type="FunFam" id="3.40.50.300:FF:001221">
    <property type="entry name" value="Axonemal dynein heavy chain 8"/>
    <property type="match status" value="1"/>
</dbReference>
<keyword evidence="5" id="KW-0677">Repeat</keyword>
<dbReference type="PANTHER" id="PTHR46532">
    <property type="entry name" value="MALE FERTILITY FACTOR KL5"/>
    <property type="match status" value="1"/>
</dbReference>
<dbReference type="Gene3D" id="1.10.8.710">
    <property type="match status" value="1"/>
</dbReference>
<dbReference type="FunFam" id="1.10.8.710:FF:000003">
    <property type="entry name" value="Dynein axonemal heavy chain 5"/>
    <property type="match status" value="1"/>
</dbReference>
<evidence type="ECO:0000256" key="13">
    <source>
        <dbReference type="ARBA" id="ARBA00023273"/>
    </source>
</evidence>
<feature type="domain" description="AAA+ ATPase" evidence="15">
    <location>
        <begin position="929"/>
        <end position="1065"/>
    </location>
</feature>
<feature type="compositionally biased region" description="Low complexity" evidence="14">
    <location>
        <begin position="15"/>
        <end position="24"/>
    </location>
</feature>
<dbReference type="SUPFAM" id="SSF52540">
    <property type="entry name" value="P-loop containing nucleoside triphosphate hydrolases"/>
    <property type="match status" value="3"/>
</dbReference>
<evidence type="ECO:0000259" key="15">
    <source>
        <dbReference type="SMART" id="SM00382"/>
    </source>
</evidence>
<evidence type="ECO:0000256" key="11">
    <source>
        <dbReference type="ARBA" id="ARBA00023175"/>
    </source>
</evidence>
<comment type="subcellular location">
    <subcellularLocation>
        <location evidence="1">Cytoplasm</location>
        <location evidence="1">Cytoskeleton</location>
        <location evidence="1">Cilium axoneme</location>
    </subcellularLocation>
</comment>
<dbReference type="GO" id="GO:0051959">
    <property type="term" value="F:dynein light intermediate chain binding"/>
    <property type="evidence" value="ECO:0007669"/>
    <property type="project" value="InterPro"/>
</dbReference>
<dbReference type="GO" id="GO:0005858">
    <property type="term" value="C:axonemal dynein complex"/>
    <property type="evidence" value="ECO:0007669"/>
    <property type="project" value="TreeGrafter"/>
</dbReference>
<evidence type="ECO:0000256" key="8">
    <source>
        <dbReference type="ARBA" id="ARBA00023017"/>
    </source>
</evidence>
<evidence type="ECO:0000256" key="12">
    <source>
        <dbReference type="ARBA" id="ARBA00023212"/>
    </source>
</evidence>
<name>A0A8S9YMQ3_9TREM</name>
<dbReference type="GO" id="GO:0045505">
    <property type="term" value="F:dynein intermediate chain binding"/>
    <property type="evidence" value="ECO:0007669"/>
    <property type="project" value="InterPro"/>
</dbReference>
<keyword evidence="12" id="KW-0206">Cytoskeleton</keyword>
<dbReference type="Gene3D" id="1.20.58.1120">
    <property type="match status" value="1"/>
</dbReference>
<dbReference type="Gene3D" id="3.40.50.300">
    <property type="entry name" value="P-loop containing nucleotide triphosphate hydrolases"/>
    <property type="match status" value="3"/>
</dbReference>
<evidence type="ECO:0000256" key="5">
    <source>
        <dbReference type="ARBA" id="ARBA00022737"/>
    </source>
</evidence>
<feature type="region of interest" description="Disordered" evidence="14">
    <location>
        <begin position="1"/>
        <end position="40"/>
    </location>
</feature>
<evidence type="ECO:0000256" key="6">
    <source>
        <dbReference type="ARBA" id="ARBA00022741"/>
    </source>
</evidence>
<keyword evidence="13" id="KW-0966">Cell projection</keyword>
<dbReference type="Pfam" id="PF12775">
    <property type="entry name" value="AAA_7"/>
    <property type="match status" value="1"/>
</dbReference>
<keyword evidence="7" id="KW-0067">ATP-binding</keyword>
<dbReference type="InterPro" id="IPR003593">
    <property type="entry name" value="AAA+_ATPase"/>
</dbReference>
<keyword evidence="3" id="KW-0963">Cytoplasm</keyword>
<gene>
    <name evidence="16" type="ORF">EG68_07190</name>
</gene>
<dbReference type="Gene3D" id="1.10.472.130">
    <property type="match status" value="1"/>
</dbReference>
<dbReference type="FunFam" id="1.10.287.2620:FF:000003">
    <property type="entry name" value="Dynein, axonemal, heavy chain 5"/>
    <property type="match status" value="1"/>
</dbReference>
<dbReference type="InterPro" id="IPR041466">
    <property type="entry name" value="Dynein_AAA5_ext"/>
</dbReference>
<evidence type="ECO:0000256" key="7">
    <source>
        <dbReference type="ARBA" id="ARBA00022840"/>
    </source>
</evidence>
<keyword evidence="4" id="KW-0493">Microtubule</keyword>
<accession>A0A8S9YMQ3</accession>
<keyword evidence="8" id="KW-0243">Dynein</keyword>
<dbReference type="Gene3D" id="1.20.140.100">
    <property type="entry name" value="Dynein heavy chain, N-terminal domain 2"/>
    <property type="match status" value="1"/>
</dbReference>
<dbReference type="Gene3D" id="1.10.287.2620">
    <property type="match status" value="1"/>
</dbReference>
<protein>
    <recommendedName>
        <fullName evidence="15">AAA+ ATPase domain-containing protein</fullName>
    </recommendedName>
</protein>
<dbReference type="FunFam" id="1.20.140.100:FF:000003">
    <property type="entry name" value="Dynein, axonemal, heavy chain 5"/>
    <property type="match status" value="1"/>
</dbReference>
<evidence type="ECO:0000256" key="3">
    <source>
        <dbReference type="ARBA" id="ARBA00022490"/>
    </source>
</evidence>